<protein>
    <submittedName>
        <fullName evidence="1">Uncharacterized protein</fullName>
    </submittedName>
</protein>
<keyword evidence="2" id="KW-1185">Reference proteome</keyword>
<gene>
    <name evidence="1" type="ORF">CAQU_09470</name>
</gene>
<proteinExistence type="predicted"/>
<evidence type="ECO:0000313" key="2">
    <source>
        <dbReference type="Proteomes" id="UP000185478"/>
    </source>
</evidence>
<dbReference type="Proteomes" id="UP000185478">
    <property type="component" value="Chromosome"/>
</dbReference>
<accession>A0A1L7CHB8</accession>
<name>A0A1L7CHB8_9CORY</name>
<reference evidence="1 2" key="1">
    <citation type="submission" date="2014-08" db="EMBL/GenBank/DDBJ databases">
        <title>Complete genome sequence of Corynebacterium aquilae S-613T(T) (=DSM 44791(T)), isolated from the choana of a healthy golden eagle.</title>
        <authorList>
            <person name="Ruckert C."/>
            <person name="Albersmeier A."/>
            <person name="Winkler A."/>
            <person name="Kalinowski J."/>
        </authorList>
    </citation>
    <scope>NUCLEOTIDE SEQUENCE [LARGE SCALE GENOMIC DNA]</scope>
    <source>
        <strain evidence="1 2">S-613</strain>
    </source>
</reference>
<sequence length="59" mass="6510">MFDGVRAGRFCDFLQTNTQLPWPMVLASTVAMMKFLAPAGVSQIMGCLEAGQIRTKLYP</sequence>
<evidence type="ECO:0000313" key="1">
    <source>
        <dbReference type="EMBL" id="APT85260.1"/>
    </source>
</evidence>
<organism evidence="1 2">
    <name type="scientific">Corynebacterium aquilae DSM 44791</name>
    <dbReference type="NCBI Taxonomy" id="1431546"/>
    <lineage>
        <taxon>Bacteria</taxon>
        <taxon>Bacillati</taxon>
        <taxon>Actinomycetota</taxon>
        <taxon>Actinomycetes</taxon>
        <taxon>Mycobacteriales</taxon>
        <taxon>Corynebacteriaceae</taxon>
        <taxon>Corynebacterium</taxon>
    </lineage>
</organism>
<dbReference type="AlphaFoldDB" id="A0A1L7CHB8"/>
<dbReference type="KEGG" id="caqu:CAQU_09470"/>
<dbReference type="EMBL" id="CP009245">
    <property type="protein sequence ID" value="APT85260.1"/>
    <property type="molecule type" value="Genomic_DNA"/>
</dbReference>